<dbReference type="Proteomes" id="UP001595755">
    <property type="component" value="Unassembled WGS sequence"/>
</dbReference>
<dbReference type="InterPro" id="IPR037294">
    <property type="entry name" value="ABC_BtuC-like"/>
</dbReference>
<dbReference type="Pfam" id="PF01032">
    <property type="entry name" value="FecCD"/>
    <property type="match status" value="1"/>
</dbReference>
<evidence type="ECO:0000256" key="4">
    <source>
        <dbReference type="ARBA" id="ARBA00022475"/>
    </source>
</evidence>
<evidence type="ECO:0000313" key="9">
    <source>
        <dbReference type="EMBL" id="MFC4304942.1"/>
    </source>
</evidence>
<gene>
    <name evidence="9" type="ORF">ACFO1S_16040</name>
</gene>
<evidence type="ECO:0000256" key="3">
    <source>
        <dbReference type="ARBA" id="ARBA00022448"/>
    </source>
</evidence>
<comment type="similarity">
    <text evidence="2">Belongs to the binding-protein-dependent transport system permease family. FecCD subfamily.</text>
</comment>
<dbReference type="CDD" id="cd06550">
    <property type="entry name" value="TM_ABC_iron-siderophores_like"/>
    <property type="match status" value="1"/>
</dbReference>
<sequence length="329" mass="34716">MKLRWTGLAVLLVLVAAAFILNMCLGLSRIDAKTVWQAFTAFDGSRDHLIVRSVRLPRALIALMVGCSLALAGAIMQALTRNPLAGPEIFGVNYGAALAAVVASFVLGFSSLQLFVWSAFAGTAVVGIAIIALISLGRAAITPSKLVLAGATINLLLAALTQGILILNQQSLDTMRYWLAGSLTGRELGLFLQVLPYMLAGLIGALLMSKQMDTLSLGDDTARSLGQRVMRTKLLMIVLVIVLTGSSVAIAGPIGFVGLAVPHIAKYFTGSDYRWILPYSAGLGALLLLLTDIGARFALPSQEVPVGVVTAFLGAPVLIYIAQRREGLK</sequence>
<feature type="transmembrane region" description="Helical" evidence="8">
    <location>
        <begin position="115"/>
        <end position="134"/>
    </location>
</feature>
<proteinExistence type="inferred from homology"/>
<keyword evidence="5 8" id="KW-0812">Transmembrane</keyword>
<dbReference type="InterPro" id="IPR000522">
    <property type="entry name" value="ABC_transptr_permease_BtuC"/>
</dbReference>
<dbReference type="RefSeq" id="WP_204603600.1">
    <property type="nucleotide sequence ID" value="NZ_JBHSED010000035.1"/>
</dbReference>
<feature type="transmembrane region" description="Helical" evidence="8">
    <location>
        <begin position="276"/>
        <end position="299"/>
    </location>
</feature>
<keyword evidence="3" id="KW-0813">Transport</keyword>
<keyword evidence="10" id="KW-1185">Reference proteome</keyword>
<keyword evidence="7 8" id="KW-0472">Membrane</keyword>
<protein>
    <submittedName>
        <fullName evidence="9">FecCD family ABC transporter permease</fullName>
    </submittedName>
</protein>
<comment type="caution">
    <text evidence="9">The sequence shown here is derived from an EMBL/GenBank/DDBJ whole genome shotgun (WGS) entry which is preliminary data.</text>
</comment>
<keyword evidence="6 8" id="KW-1133">Transmembrane helix</keyword>
<feature type="transmembrane region" description="Helical" evidence="8">
    <location>
        <begin position="306"/>
        <end position="323"/>
    </location>
</feature>
<organism evidence="9 10">
    <name type="scientific">Cohnella boryungensis</name>
    <dbReference type="NCBI Taxonomy" id="768479"/>
    <lineage>
        <taxon>Bacteria</taxon>
        <taxon>Bacillati</taxon>
        <taxon>Bacillota</taxon>
        <taxon>Bacilli</taxon>
        <taxon>Bacillales</taxon>
        <taxon>Paenibacillaceae</taxon>
        <taxon>Cohnella</taxon>
    </lineage>
</organism>
<accession>A0ABV8SC39</accession>
<reference evidence="10" key="1">
    <citation type="journal article" date="2019" name="Int. J. Syst. Evol. Microbiol.">
        <title>The Global Catalogue of Microorganisms (GCM) 10K type strain sequencing project: providing services to taxonomists for standard genome sequencing and annotation.</title>
        <authorList>
            <consortium name="The Broad Institute Genomics Platform"/>
            <consortium name="The Broad Institute Genome Sequencing Center for Infectious Disease"/>
            <person name="Wu L."/>
            <person name="Ma J."/>
        </authorList>
    </citation>
    <scope>NUCLEOTIDE SEQUENCE [LARGE SCALE GENOMIC DNA]</scope>
    <source>
        <strain evidence="10">CGMCC 4.1641</strain>
    </source>
</reference>
<dbReference type="SUPFAM" id="SSF81345">
    <property type="entry name" value="ABC transporter involved in vitamin B12 uptake, BtuC"/>
    <property type="match status" value="1"/>
</dbReference>
<comment type="subcellular location">
    <subcellularLocation>
        <location evidence="1">Cell membrane</location>
        <topology evidence="1">Multi-pass membrane protein</topology>
    </subcellularLocation>
</comment>
<keyword evidence="4" id="KW-1003">Cell membrane</keyword>
<evidence type="ECO:0000313" key="10">
    <source>
        <dbReference type="Proteomes" id="UP001595755"/>
    </source>
</evidence>
<feature type="transmembrane region" description="Helical" evidence="8">
    <location>
        <begin position="146"/>
        <end position="168"/>
    </location>
</feature>
<evidence type="ECO:0000256" key="7">
    <source>
        <dbReference type="ARBA" id="ARBA00023136"/>
    </source>
</evidence>
<evidence type="ECO:0000256" key="6">
    <source>
        <dbReference type="ARBA" id="ARBA00022989"/>
    </source>
</evidence>
<dbReference type="PANTHER" id="PTHR30472">
    <property type="entry name" value="FERRIC ENTEROBACTIN TRANSPORT SYSTEM PERMEASE PROTEIN"/>
    <property type="match status" value="1"/>
</dbReference>
<dbReference type="PANTHER" id="PTHR30472:SF1">
    <property type="entry name" value="FE(3+) DICITRATE TRANSPORT SYSTEM PERMEASE PROTEIN FECC-RELATED"/>
    <property type="match status" value="1"/>
</dbReference>
<evidence type="ECO:0000256" key="8">
    <source>
        <dbReference type="SAM" id="Phobius"/>
    </source>
</evidence>
<feature type="transmembrane region" description="Helical" evidence="8">
    <location>
        <begin position="59"/>
        <end position="79"/>
    </location>
</feature>
<evidence type="ECO:0000256" key="1">
    <source>
        <dbReference type="ARBA" id="ARBA00004651"/>
    </source>
</evidence>
<name>A0ABV8SC39_9BACL</name>
<evidence type="ECO:0000256" key="2">
    <source>
        <dbReference type="ARBA" id="ARBA00007935"/>
    </source>
</evidence>
<feature type="transmembrane region" description="Helical" evidence="8">
    <location>
        <begin position="188"/>
        <end position="208"/>
    </location>
</feature>
<feature type="transmembrane region" description="Helical" evidence="8">
    <location>
        <begin position="91"/>
        <end position="109"/>
    </location>
</feature>
<dbReference type="Gene3D" id="1.10.3470.10">
    <property type="entry name" value="ABC transporter involved in vitamin B12 uptake, BtuC"/>
    <property type="match status" value="1"/>
</dbReference>
<dbReference type="EMBL" id="JBHSED010000035">
    <property type="protein sequence ID" value="MFC4304942.1"/>
    <property type="molecule type" value="Genomic_DNA"/>
</dbReference>
<evidence type="ECO:0000256" key="5">
    <source>
        <dbReference type="ARBA" id="ARBA00022692"/>
    </source>
</evidence>
<feature type="transmembrane region" description="Helical" evidence="8">
    <location>
        <begin position="234"/>
        <end position="256"/>
    </location>
</feature>